<dbReference type="Pfam" id="PF01812">
    <property type="entry name" value="5-FTHF_cyc-lig"/>
    <property type="match status" value="1"/>
</dbReference>
<evidence type="ECO:0000313" key="4">
    <source>
        <dbReference type="EMBL" id="VAV87035.1"/>
    </source>
</evidence>
<dbReference type="InterPro" id="IPR002698">
    <property type="entry name" value="FTHF_cligase"/>
</dbReference>
<organism evidence="4">
    <name type="scientific">hydrothermal vent metagenome</name>
    <dbReference type="NCBI Taxonomy" id="652676"/>
    <lineage>
        <taxon>unclassified sequences</taxon>
        <taxon>metagenomes</taxon>
        <taxon>ecological metagenomes</taxon>
    </lineage>
</organism>
<gene>
    <name evidence="4" type="ORF">MNBD_ALPHA04-879</name>
</gene>
<dbReference type="PANTHER" id="PTHR23407">
    <property type="entry name" value="ATPASE INHIBITOR/5-FORMYLTETRAHYDROFOLATE CYCLO-LIGASE"/>
    <property type="match status" value="1"/>
</dbReference>
<dbReference type="EC" id="6.3.3.2" evidence="4"/>
<accession>A0A3B0RU84</accession>
<dbReference type="GO" id="GO:0035999">
    <property type="term" value="P:tetrahydrofolate interconversion"/>
    <property type="evidence" value="ECO:0007669"/>
    <property type="project" value="TreeGrafter"/>
</dbReference>
<sequence>MVPSLFRMKVNFLSNLNKNKKNIREKYRRRRDAFVAQLDGATRTLAFRRPPSPLAALIKHVQTIAVYNAVGSEAPTARLIEYLMEEQKTVALPLVTGPEPLEFRTVSNISLLELGFKDIPEPSPECPVVIPDIIIAPLVAFDRSLNRLGQGGGHYDRSFAKYPDATRVGLAWSVQEAGPLPVGPHDVTLQMIITESEIIQKDSATS</sequence>
<evidence type="ECO:0000256" key="2">
    <source>
        <dbReference type="ARBA" id="ARBA00022741"/>
    </source>
</evidence>
<keyword evidence="3" id="KW-0067">ATP-binding</keyword>
<keyword evidence="2" id="KW-0547">Nucleotide-binding</keyword>
<dbReference type="InterPro" id="IPR037171">
    <property type="entry name" value="NagB/RpiA_transferase-like"/>
</dbReference>
<evidence type="ECO:0000256" key="3">
    <source>
        <dbReference type="ARBA" id="ARBA00022840"/>
    </source>
</evidence>
<name>A0A3B0RU84_9ZZZZ</name>
<comment type="similarity">
    <text evidence="1">Belongs to the 5-formyltetrahydrofolate cyclo-ligase family.</text>
</comment>
<protein>
    <submittedName>
        <fullName evidence="4">5-formyltetrahydrofolate cyclo-ligase</fullName>
        <ecNumber evidence="4">6.3.3.2</ecNumber>
    </submittedName>
</protein>
<dbReference type="NCBIfam" id="TIGR02727">
    <property type="entry name" value="MTHFS_bact"/>
    <property type="match status" value="1"/>
</dbReference>
<evidence type="ECO:0000256" key="1">
    <source>
        <dbReference type="ARBA" id="ARBA00010638"/>
    </source>
</evidence>
<proteinExistence type="inferred from homology"/>
<reference evidence="4" key="1">
    <citation type="submission" date="2018-06" db="EMBL/GenBank/DDBJ databases">
        <authorList>
            <person name="Zhirakovskaya E."/>
        </authorList>
    </citation>
    <scope>NUCLEOTIDE SEQUENCE</scope>
</reference>
<dbReference type="InterPro" id="IPR024185">
    <property type="entry name" value="FTHF_cligase-like_sf"/>
</dbReference>
<dbReference type="EMBL" id="UOEF01000005">
    <property type="protein sequence ID" value="VAV87035.1"/>
    <property type="molecule type" value="Genomic_DNA"/>
</dbReference>
<dbReference type="AlphaFoldDB" id="A0A3B0RU84"/>
<keyword evidence="4" id="KW-0436">Ligase</keyword>
<dbReference type="GO" id="GO:0030272">
    <property type="term" value="F:5-formyltetrahydrofolate cyclo-ligase activity"/>
    <property type="evidence" value="ECO:0007669"/>
    <property type="project" value="UniProtKB-EC"/>
</dbReference>
<dbReference type="SUPFAM" id="SSF100950">
    <property type="entry name" value="NagB/RpiA/CoA transferase-like"/>
    <property type="match status" value="1"/>
</dbReference>
<dbReference type="PIRSF" id="PIRSF006806">
    <property type="entry name" value="FTHF_cligase"/>
    <property type="match status" value="1"/>
</dbReference>
<dbReference type="Gene3D" id="3.40.50.10420">
    <property type="entry name" value="NagB/RpiA/CoA transferase-like"/>
    <property type="match status" value="1"/>
</dbReference>
<dbReference type="PANTHER" id="PTHR23407:SF1">
    <property type="entry name" value="5-FORMYLTETRAHYDROFOLATE CYCLO-LIGASE"/>
    <property type="match status" value="1"/>
</dbReference>
<dbReference type="GO" id="GO:0005524">
    <property type="term" value="F:ATP binding"/>
    <property type="evidence" value="ECO:0007669"/>
    <property type="project" value="UniProtKB-KW"/>
</dbReference>
<dbReference type="GO" id="GO:0009396">
    <property type="term" value="P:folic acid-containing compound biosynthetic process"/>
    <property type="evidence" value="ECO:0007669"/>
    <property type="project" value="TreeGrafter"/>
</dbReference>